<dbReference type="Proteomes" id="UP000667650">
    <property type="component" value="Unassembled WGS sequence"/>
</dbReference>
<evidence type="ECO:0000313" key="3">
    <source>
        <dbReference type="Proteomes" id="UP000667650"/>
    </source>
</evidence>
<name>A0A964TD06_9FLAO</name>
<evidence type="ECO:0000313" key="2">
    <source>
        <dbReference type="EMBL" id="NAY92638.1"/>
    </source>
</evidence>
<accession>A0A964TD06</accession>
<proteinExistence type="predicted"/>
<gene>
    <name evidence="2" type="ORF">GTQ34_11985</name>
</gene>
<dbReference type="RefSeq" id="WP_166524057.1">
    <property type="nucleotide sequence ID" value="NZ_JAAABI010000004.1"/>
</dbReference>
<reference evidence="2" key="1">
    <citation type="submission" date="2020-01" db="EMBL/GenBank/DDBJ databases">
        <title>Muricauda ochracea sp. nov., isolated from a tidal flat of Garorim bay in Korea.</title>
        <authorList>
            <person name="Kim D."/>
            <person name="Yoo Y."/>
            <person name="Kim J.-J."/>
        </authorList>
    </citation>
    <scope>NUCLEOTIDE SEQUENCE</scope>
    <source>
        <strain evidence="2">JGD-17</strain>
    </source>
</reference>
<protein>
    <submittedName>
        <fullName evidence="2">Uncharacterized protein</fullName>
    </submittedName>
</protein>
<dbReference type="AlphaFoldDB" id="A0A964TD06"/>
<sequence>MVQELGRFKNNGYAKGIKLAKNINSGTSYQVMGIELLPNNKERVAKFATPFFSIKNKESDERKRQALLARNNQNQSNKEKKKDRKKLKKITSSPIAAKTNVTPPLRKEFEGRRISYVKNLVFESEHLTVKIWDHEKEDGDIVSIYLNGALVLSKHLLTNDLREFDIELDPEKPNDFLLYAHNLGEVSPNTVSVEIASTVKAETITLNSYLRSCEAVLINVKK</sequence>
<dbReference type="EMBL" id="JAAABI010000004">
    <property type="protein sequence ID" value="NAY92638.1"/>
    <property type="molecule type" value="Genomic_DNA"/>
</dbReference>
<evidence type="ECO:0000256" key="1">
    <source>
        <dbReference type="SAM" id="MobiDB-lite"/>
    </source>
</evidence>
<feature type="compositionally biased region" description="Basic residues" evidence="1">
    <location>
        <begin position="79"/>
        <end position="89"/>
    </location>
</feature>
<organism evidence="2 3">
    <name type="scientific">Flagellimonas ochracea</name>
    <dbReference type="NCBI Taxonomy" id="2696472"/>
    <lineage>
        <taxon>Bacteria</taxon>
        <taxon>Pseudomonadati</taxon>
        <taxon>Bacteroidota</taxon>
        <taxon>Flavobacteriia</taxon>
        <taxon>Flavobacteriales</taxon>
        <taxon>Flavobacteriaceae</taxon>
        <taxon>Flagellimonas</taxon>
    </lineage>
</organism>
<keyword evidence="3" id="KW-1185">Reference proteome</keyword>
<comment type="caution">
    <text evidence="2">The sequence shown here is derived from an EMBL/GenBank/DDBJ whole genome shotgun (WGS) entry which is preliminary data.</text>
</comment>
<feature type="region of interest" description="Disordered" evidence="1">
    <location>
        <begin position="68"/>
        <end position="91"/>
    </location>
</feature>